<dbReference type="RefSeq" id="WP_374836120.1">
    <property type="nucleotide sequence ID" value="NZ_JBHEEW010000002.1"/>
</dbReference>
<dbReference type="Gene3D" id="1.25.40.380">
    <property type="entry name" value="Protein of unknown function DUF1810"/>
    <property type="match status" value="1"/>
</dbReference>
<sequence length="141" mass="15507">MDYDLSRFHEAQAPIYRRALAELRAGRKQSHWMWFIFPQIEGLGMSAMAQRYAIGSLAEASAYLADPILGRRLLECVEAVLAVPGKSAHEIFGSPDDMKFRSSLTLFAAAAADPSPFEAALQRFHGGVPDPRTLTLLGDGR</sequence>
<dbReference type="Proteomes" id="UP001597173">
    <property type="component" value="Unassembled WGS sequence"/>
</dbReference>
<evidence type="ECO:0000313" key="2">
    <source>
        <dbReference type="Proteomes" id="UP001597173"/>
    </source>
</evidence>
<keyword evidence="2" id="KW-1185">Reference proteome</keyword>
<dbReference type="EMBL" id="JBHTNF010000008">
    <property type="protein sequence ID" value="MFD1328983.1"/>
    <property type="molecule type" value="Genomic_DNA"/>
</dbReference>
<evidence type="ECO:0000313" key="1">
    <source>
        <dbReference type="EMBL" id="MFD1328983.1"/>
    </source>
</evidence>
<organism evidence="1 2">
    <name type="scientific">Mycoplana ramosa</name>
    <name type="common">Mycoplana bullata</name>
    <dbReference type="NCBI Taxonomy" id="40837"/>
    <lineage>
        <taxon>Bacteria</taxon>
        <taxon>Pseudomonadati</taxon>
        <taxon>Pseudomonadota</taxon>
        <taxon>Alphaproteobacteria</taxon>
        <taxon>Hyphomicrobiales</taxon>
        <taxon>Rhizobiaceae</taxon>
        <taxon>Mycoplana</taxon>
    </lineage>
</organism>
<accession>A0ABW3YZB5</accession>
<comment type="caution">
    <text evidence="1">The sequence shown here is derived from an EMBL/GenBank/DDBJ whole genome shotgun (WGS) entry which is preliminary data.</text>
</comment>
<protein>
    <submittedName>
        <fullName evidence="1">DUF1810 domain-containing protein</fullName>
    </submittedName>
</protein>
<dbReference type="SUPFAM" id="SSF140736">
    <property type="entry name" value="Rv1873-like"/>
    <property type="match status" value="1"/>
</dbReference>
<dbReference type="Pfam" id="PF08837">
    <property type="entry name" value="DUF1810"/>
    <property type="match status" value="1"/>
</dbReference>
<gene>
    <name evidence="1" type="ORF">ACFQ33_13905</name>
</gene>
<proteinExistence type="predicted"/>
<dbReference type="PIRSF" id="PIRSF008546">
    <property type="entry name" value="UCP008546"/>
    <property type="match status" value="1"/>
</dbReference>
<reference evidence="2" key="1">
    <citation type="journal article" date="2019" name="Int. J. Syst. Evol. Microbiol.">
        <title>The Global Catalogue of Microorganisms (GCM) 10K type strain sequencing project: providing services to taxonomists for standard genome sequencing and annotation.</title>
        <authorList>
            <consortium name="The Broad Institute Genomics Platform"/>
            <consortium name="The Broad Institute Genome Sequencing Center for Infectious Disease"/>
            <person name="Wu L."/>
            <person name="Ma J."/>
        </authorList>
    </citation>
    <scope>NUCLEOTIDE SEQUENCE [LARGE SCALE GENOMIC DNA]</scope>
    <source>
        <strain evidence="2">CCUG 55609</strain>
    </source>
</reference>
<name>A0ABW3YZB5_MYCRA</name>
<dbReference type="InterPro" id="IPR036287">
    <property type="entry name" value="Rv1873-like_sf"/>
</dbReference>
<dbReference type="InterPro" id="IPR014937">
    <property type="entry name" value="DUF1810"/>
</dbReference>